<evidence type="ECO:0000313" key="2">
    <source>
        <dbReference type="EMBL" id="ADN15329.1"/>
    </source>
</evidence>
<dbReference type="STRING" id="497965.Cyan7822_3379"/>
<accession>E0UDL6</accession>
<keyword evidence="3" id="KW-1185">Reference proteome</keyword>
<protein>
    <submittedName>
        <fullName evidence="2">Uncharacterized protein</fullName>
    </submittedName>
</protein>
<sequence length="266" mass="28711">MNPANKTRISQSKIFKLLKKNVKRILAQKGMNAMTRKGDKELDLLVKKIANQPIQTEEEATQIAEELGDKIVEISQKEGKENLDKSIIRQLATGSQLSIFSRVSTQDLQPSLPPRVITPTPSTPEEEIATAATHSPLTASSPQEEIATSATHSPLTVSSPQEEIVTSATHSPLTVSSPQEEIVTSATHSPLTVSSPQEEIVTSATHSPLTESSPQEEIVTAAEKSTNLPSINTPVTKFSLEPKKTSDLEESQDISEELSSTESVAI</sequence>
<proteinExistence type="predicted"/>
<dbReference type="eggNOG" id="COG1610">
    <property type="taxonomic scope" value="Bacteria"/>
</dbReference>
<organism evidence="2 3">
    <name type="scientific">Gloeothece verrucosa (strain PCC 7822)</name>
    <name type="common">Cyanothece sp. (strain PCC 7822)</name>
    <dbReference type="NCBI Taxonomy" id="497965"/>
    <lineage>
        <taxon>Bacteria</taxon>
        <taxon>Bacillati</taxon>
        <taxon>Cyanobacteriota</taxon>
        <taxon>Cyanophyceae</taxon>
        <taxon>Oscillatoriophycideae</taxon>
        <taxon>Chroococcales</taxon>
        <taxon>Aphanothecaceae</taxon>
        <taxon>Gloeothece</taxon>
        <taxon>Gloeothece verrucosa</taxon>
    </lineage>
</organism>
<reference evidence="3" key="1">
    <citation type="journal article" date="2011" name="MBio">
        <title>Novel metabolic attributes of the genus Cyanothece, comprising a group of unicellular nitrogen-fixing Cyanobacteria.</title>
        <authorList>
            <person name="Bandyopadhyay A."/>
            <person name="Elvitigala T."/>
            <person name="Welsh E."/>
            <person name="Stockel J."/>
            <person name="Liberton M."/>
            <person name="Min H."/>
            <person name="Sherman L.A."/>
            <person name="Pakrasi H.B."/>
        </authorList>
    </citation>
    <scope>NUCLEOTIDE SEQUENCE [LARGE SCALE GENOMIC DNA]</scope>
    <source>
        <strain evidence="3">PCC 7822</strain>
    </source>
</reference>
<dbReference type="EMBL" id="CP002198">
    <property type="protein sequence ID" value="ADN15329.1"/>
    <property type="molecule type" value="Genomic_DNA"/>
</dbReference>
<feature type="compositionally biased region" description="Polar residues" evidence="1">
    <location>
        <begin position="223"/>
        <end position="236"/>
    </location>
</feature>
<dbReference type="KEGG" id="cyj:Cyan7822_3379"/>
<dbReference type="HOGENOM" id="CLU_1044768_0_0_3"/>
<feature type="region of interest" description="Disordered" evidence="1">
    <location>
        <begin position="134"/>
        <end position="266"/>
    </location>
</feature>
<dbReference type="OrthoDB" id="583577at2"/>
<dbReference type="Proteomes" id="UP000008206">
    <property type="component" value="Chromosome"/>
</dbReference>
<dbReference type="AlphaFoldDB" id="E0UDL6"/>
<evidence type="ECO:0000313" key="3">
    <source>
        <dbReference type="Proteomes" id="UP000008206"/>
    </source>
</evidence>
<feature type="compositionally biased region" description="Polar residues" evidence="1">
    <location>
        <begin position="257"/>
        <end position="266"/>
    </location>
</feature>
<name>E0UDL6_GLOV7</name>
<dbReference type="RefSeq" id="WP_013323398.1">
    <property type="nucleotide sequence ID" value="NC_014501.1"/>
</dbReference>
<feature type="region of interest" description="Disordered" evidence="1">
    <location>
        <begin position="110"/>
        <end position="129"/>
    </location>
</feature>
<evidence type="ECO:0000256" key="1">
    <source>
        <dbReference type="SAM" id="MobiDB-lite"/>
    </source>
</evidence>
<feature type="compositionally biased region" description="Polar residues" evidence="1">
    <location>
        <begin position="134"/>
        <end position="215"/>
    </location>
</feature>
<gene>
    <name evidence="2" type="ordered locus">Cyan7822_3379</name>
</gene>